<dbReference type="Proteomes" id="UP000095725">
    <property type="component" value="Unassembled WGS sequence"/>
</dbReference>
<feature type="signal peptide" evidence="6">
    <location>
        <begin position="1"/>
        <end position="21"/>
    </location>
</feature>
<organism evidence="9 12">
    <name type="scientific">Bacteroides caccae</name>
    <dbReference type="NCBI Taxonomy" id="47678"/>
    <lineage>
        <taxon>Bacteria</taxon>
        <taxon>Pseudomonadati</taxon>
        <taxon>Bacteroidota</taxon>
        <taxon>Bacteroidia</taxon>
        <taxon>Bacteroidales</taxon>
        <taxon>Bacteroidaceae</taxon>
        <taxon>Bacteroides</taxon>
    </lineage>
</organism>
<dbReference type="Gene3D" id="1.25.40.390">
    <property type="match status" value="1"/>
</dbReference>
<comment type="similarity">
    <text evidence="2">Belongs to the SusD family.</text>
</comment>
<name>A0A174NVU8_9BACE</name>
<feature type="domain" description="RagB/SusD" evidence="7">
    <location>
        <begin position="304"/>
        <end position="601"/>
    </location>
</feature>
<keyword evidence="4" id="KW-0472">Membrane</keyword>
<dbReference type="GO" id="GO:0009279">
    <property type="term" value="C:cell outer membrane"/>
    <property type="evidence" value="ECO:0007669"/>
    <property type="project" value="UniProtKB-SubCell"/>
</dbReference>
<dbReference type="EMBL" id="VVYP01000006">
    <property type="protein sequence ID" value="KAA5464335.1"/>
    <property type="molecule type" value="Genomic_DNA"/>
</dbReference>
<reference evidence="12 13" key="1">
    <citation type="submission" date="2015-09" db="EMBL/GenBank/DDBJ databases">
        <authorList>
            <consortium name="Pathogen Informatics"/>
        </authorList>
    </citation>
    <scope>NUCLEOTIDE SEQUENCE [LARGE SCALE GENOMIC DNA]</scope>
    <source>
        <strain evidence="9 12">2789STDY5834880</strain>
        <strain evidence="10 13">2789STDY5834946</strain>
    </source>
</reference>
<evidence type="ECO:0000256" key="3">
    <source>
        <dbReference type="ARBA" id="ARBA00022729"/>
    </source>
</evidence>
<keyword evidence="5" id="KW-0998">Cell outer membrane</keyword>
<sequence>MKNKLYQALLLIFLVAGISSCDYLDIVPDERPTEEDAFKDKNAAERYLYSCYAFMPKEREGCYLYQGGDCLTDYDRKFLEGTHTAANIGDFAYWSRMYAGIRRCYTLINNVDAVPRMEEELKIIYKAEANFLIAYYHFMLLRAYGPIIIMDHEVSVSSTEKLKRSPFDVCVKWIADKYDEACNNGLLAVQSSSYYGRATQLAAKALKARLYLYAASPLFNGNSFYANSSLYDPETNEPLMPLDYNPSKWNTALTACQEALTLANEQKYTQFQIANESEIPEECWPKDLIQYALKMQIMDKKNMEVIWADTRTEGVYGPQNQSAPRDPVNGGNSWNGVGPTLDFVKVFYTENGLPIDEDPKYYTPGDYFKIGQYEGRTTCNLNLKREPRFYSWVSFHNGYFEMQREGYNEGRIVTMFRKSDNHGKQNRSTDFSLSGYLVKKWCTPTYDTRNGFQNYPWPVIRLGELYLNLAEAAAEAGELNIAKTALNKIREHAGIPTVEKSWEGIATLTKDKLIEIIRQERIIELSFEGHYRWDMARWKELEHVLDHNPSALNTDGVSDEDFFRPVVVDRAWKFTSPTHYLLPIADSELNKNTLIVQNPGY</sequence>
<dbReference type="KEGG" id="bcac:CGC64_07185"/>
<evidence type="ECO:0000256" key="1">
    <source>
        <dbReference type="ARBA" id="ARBA00004442"/>
    </source>
</evidence>
<keyword evidence="3 6" id="KW-0732">Signal</keyword>
<dbReference type="AlphaFoldDB" id="A0A174NVU8"/>
<evidence type="ECO:0000259" key="8">
    <source>
        <dbReference type="Pfam" id="PF14322"/>
    </source>
</evidence>
<feature type="domain" description="SusD-like N-terminal" evidence="8">
    <location>
        <begin position="92"/>
        <end position="212"/>
    </location>
</feature>
<dbReference type="RefSeq" id="WP_005677260.1">
    <property type="nucleotide sequence ID" value="NZ_CABMOQ010000001.1"/>
</dbReference>
<dbReference type="InterPro" id="IPR033985">
    <property type="entry name" value="SusD-like_N"/>
</dbReference>
<reference evidence="11 14" key="2">
    <citation type="journal article" date="2019" name="Nat. Med.">
        <title>A library of human gut bacterial isolates paired with longitudinal multiomics data enables mechanistic microbiome research.</title>
        <authorList>
            <person name="Poyet M."/>
            <person name="Groussin M."/>
            <person name="Gibbons S.M."/>
            <person name="Avila-Pacheco J."/>
            <person name="Jiang X."/>
            <person name="Kearney S.M."/>
            <person name="Perrotta A.R."/>
            <person name="Berdy B."/>
            <person name="Zhao S."/>
            <person name="Lieberman T.D."/>
            <person name="Swanson P.K."/>
            <person name="Smith M."/>
            <person name="Roesemann S."/>
            <person name="Alexander J.E."/>
            <person name="Rich S.A."/>
            <person name="Livny J."/>
            <person name="Vlamakis H."/>
            <person name="Clish C."/>
            <person name="Bullock K."/>
            <person name="Deik A."/>
            <person name="Scott J."/>
            <person name="Pierce K.A."/>
            <person name="Xavier R.J."/>
            <person name="Alm E.J."/>
        </authorList>
    </citation>
    <scope>NUCLEOTIDE SEQUENCE [LARGE SCALE GENOMIC DNA]</scope>
    <source>
        <strain evidence="11 14">BIOML-A31</strain>
    </source>
</reference>
<dbReference type="InterPro" id="IPR011990">
    <property type="entry name" value="TPR-like_helical_dom_sf"/>
</dbReference>
<comment type="subcellular location">
    <subcellularLocation>
        <location evidence="1">Cell outer membrane</location>
    </subcellularLocation>
</comment>
<evidence type="ECO:0000313" key="13">
    <source>
        <dbReference type="Proteomes" id="UP000095725"/>
    </source>
</evidence>
<dbReference type="InterPro" id="IPR012944">
    <property type="entry name" value="SusD_RagB_dom"/>
</dbReference>
<evidence type="ECO:0000256" key="4">
    <source>
        <dbReference type="ARBA" id="ARBA00023136"/>
    </source>
</evidence>
<accession>A0A174NVU8</accession>
<evidence type="ECO:0000256" key="6">
    <source>
        <dbReference type="SAM" id="SignalP"/>
    </source>
</evidence>
<dbReference type="STRING" id="47678.ERS852494_02380"/>
<dbReference type="PROSITE" id="PS51257">
    <property type="entry name" value="PROKAR_LIPOPROTEIN"/>
    <property type="match status" value="1"/>
</dbReference>
<dbReference type="SUPFAM" id="SSF48452">
    <property type="entry name" value="TPR-like"/>
    <property type="match status" value="1"/>
</dbReference>
<dbReference type="EMBL" id="CZBL01000005">
    <property type="protein sequence ID" value="CUQ01675.1"/>
    <property type="molecule type" value="Genomic_DNA"/>
</dbReference>
<proteinExistence type="inferred from homology"/>
<dbReference type="Proteomes" id="UP000095657">
    <property type="component" value="Unassembled WGS sequence"/>
</dbReference>
<evidence type="ECO:0000313" key="12">
    <source>
        <dbReference type="Proteomes" id="UP000095657"/>
    </source>
</evidence>
<dbReference type="Proteomes" id="UP000475905">
    <property type="component" value="Unassembled WGS sequence"/>
</dbReference>
<evidence type="ECO:0000313" key="14">
    <source>
        <dbReference type="Proteomes" id="UP000475905"/>
    </source>
</evidence>
<evidence type="ECO:0000256" key="5">
    <source>
        <dbReference type="ARBA" id="ARBA00023237"/>
    </source>
</evidence>
<dbReference type="EMBL" id="CZAI01000005">
    <property type="protein sequence ID" value="CUP49999.1"/>
    <property type="molecule type" value="Genomic_DNA"/>
</dbReference>
<evidence type="ECO:0000313" key="9">
    <source>
        <dbReference type="EMBL" id="CUP49999.1"/>
    </source>
</evidence>
<protein>
    <submittedName>
        <fullName evidence="9">RagB/SusD domain protein</fullName>
    </submittedName>
    <submittedName>
        <fullName evidence="11">RagB/SusD family nutrient uptake outer membrane protein</fullName>
    </submittedName>
</protein>
<dbReference type="GeneID" id="75112918"/>
<dbReference type="Pfam" id="PF07980">
    <property type="entry name" value="SusD_RagB"/>
    <property type="match status" value="1"/>
</dbReference>
<evidence type="ECO:0000256" key="2">
    <source>
        <dbReference type="ARBA" id="ARBA00006275"/>
    </source>
</evidence>
<evidence type="ECO:0000313" key="11">
    <source>
        <dbReference type="EMBL" id="KAA5464335.1"/>
    </source>
</evidence>
<dbReference type="Pfam" id="PF14322">
    <property type="entry name" value="SusD-like_3"/>
    <property type="match status" value="1"/>
</dbReference>
<evidence type="ECO:0000313" key="10">
    <source>
        <dbReference type="EMBL" id="CUQ01675.1"/>
    </source>
</evidence>
<gene>
    <name evidence="9" type="ORF">ERS852494_02380</name>
    <name evidence="10" type="ORF">ERS852558_01576</name>
    <name evidence="11" type="ORF">F2Y36_06740</name>
</gene>
<feature type="chain" id="PRO_5015052325" evidence="6">
    <location>
        <begin position="22"/>
        <end position="601"/>
    </location>
</feature>
<evidence type="ECO:0000259" key="7">
    <source>
        <dbReference type="Pfam" id="PF07980"/>
    </source>
</evidence>